<name>A0A078A3Z8_STYLE</name>
<dbReference type="InterPro" id="IPR011021">
    <property type="entry name" value="Arrestin-like_N"/>
</dbReference>
<dbReference type="EMBL" id="CCKQ01005093">
    <property type="protein sequence ID" value="CDW76248.1"/>
    <property type="molecule type" value="Genomic_DNA"/>
</dbReference>
<dbReference type="InterPro" id="IPR011022">
    <property type="entry name" value="Arrestin_C-like"/>
</dbReference>
<feature type="domain" description="Arrestin-like N-terminal" evidence="1">
    <location>
        <begin position="15"/>
        <end position="133"/>
    </location>
</feature>
<evidence type="ECO:0000313" key="3">
    <source>
        <dbReference type="EMBL" id="CDW76248.1"/>
    </source>
</evidence>
<dbReference type="PANTHER" id="PTHR11188">
    <property type="entry name" value="ARRESTIN DOMAIN CONTAINING PROTEIN"/>
    <property type="match status" value="1"/>
</dbReference>
<keyword evidence="4" id="KW-1185">Reference proteome</keyword>
<evidence type="ECO:0008006" key="5">
    <source>
        <dbReference type="Google" id="ProtNLM"/>
    </source>
</evidence>
<dbReference type="PANTHER" id="PTHR11188:SF17">
    <property type="entry name" value="FI21816P1"/>
    <property type="match status" value="1"/>
</dbReference>
<accession>A0A078A3Z8</accession>
<dbReference type="InterPro" id="IPR050357">
    <property type="entry name" value="Arrestin_domain-protein"/>
</dbReference>
<evidence type="ECO:0000313" key="4">
    <source>
        <dbReference type="Proteomes" id="UP000039865"/>
    </source>
</evidence>
<dbReference type="GO" id="GO:0005737">
    <property type="term" value="C:cytoplasm"/>
    <property type="evidence" value="ECO:0007669"/>
    <property type="project" value="TreeGrafter"/>
</dbReference>
<feature type="domain" description="Arrestin C-terminal-like" evidence="2">
    <location>
        <begin position="180"/>
        <end position="343"/>
    </location>
</feature>
<dbReference type="Pfam" id="PF00339">
    <property type="entry name" value="Arrestin_N"/>
    <property type="match status" value="1"/>
</dbReference>
<evidence type="ECO:0000259" key="1">
    <source>
        <dbReference type="Pfam" id="PF00339"/>
    </source>
</evidence>
<dbReference type="GO" id="GO:0015031">
    <property type="term" value="P:protein transport"/>
    <property type="evidence" value="ECO:0007669"/>
    <property type="project" value="TreeGrafter"/>
</dbReference>
<gene>
    <name evidence="3" type="primary">Contig18592.g19756</name>
    <name evidence="3" type="ORF">STYLEM_5248</name>
</gene>
<dbReference type="InParanoid" id="A0A078A3Z8"/>
<dbReference type="Proteomes" id="UP000039865">
    <property type="component" value="Unassembled WGS sequence"/>
</dbReference>
<dbReference type="AlphaFoldDB" id="A0A078A3Z8"/>
<dbReference type="Pfam" id="PF02752">
    <property type="entry name" value="Arrestin_C"/>
    <property type="match status" value="1"/>
</dbReference>
<evidence type="ECO:0000259" key="2">
    <source>
        <dbReference type="Pfam" id="PF02752"/>
    </source>
</evidence>
<dbReference type="InterPro" id="IPR014752">
    <property type="entry name" value="Arrestin-like_C"/>
</dbReference>
<organism evidence="3 4">
    <name type="scientific">Stylonychia lemnae</name>
    <name type="common">Ciliate</name>
    <dbReference type="NCBI Taxonomy" id="5949"/>
    <lineage>
        <taxon>Eukaryota</taxon>
        <taxon>Sar</taxon>
        <taxon>Alveolata</taxon>
        <taxon>Ciliophora</taxon>
        <taxon>Intramacronucleata</taxon>
        <taxon>Spirotrichea</taxon>
        <taxon>Stichotrichia</taxon>
        <taxon>Sporadotrichida</taxon>
        <taxon>Oxytrichidae</taxon>
        <taxon>Stylonychinae</taxon>
        <taxon>Stylonychia</taxon>
    </lineage>
</organism>
<protein>
    <recommendedName>
        <fullName evidence="5">Arrestin-like N-terminal domain-containing protein</fullName>
    </recommendedName>
</protein>
<sequence>MEGVFKPWLSIELAKSTYAPGESIEGIIYLLVKEEVPLGSVLSLQFLGKEKTQWSTLNELPGSDDRISHSGKQEIINLQAIIYQFKEQIPSSTIIQIPFKIPLDISLPSSLSYFSGSCDLAQVKYILRARLDDIFTQADSGFQSQKLKRVVFIQQKSLIDSAQSQISIARKIKNLLVFNKGQTNIDIYLSKDSYESNDIAQIMMKIDNQNCQKDLKSIVVELYREVLLQQTNTDDQNLIFRESQVLMRNKFVGIKKGEQEFNQFDIKLLDITVDQNNNKQSYMKMMKSLQKKQNNDELLMLENLIPSSKGHIIEVNYNLKFKFKHQGIIIGTEIPQVKLPIWIQCPQIDFSHHKLPFRLADYNILQQDIQVLENSMTRGSCFTILDNMQQDKIRHQSQYFMLPQRIHDDQNQDIAQNKEEFNDHQVEEFKFDQIIVQEDYV</sequence>
<dbReference type="Gene3D" id="2.60.40.640">
    <property type="match status" value="2"/>
</dbReference>
<reference evidence="3 4" key="1">
    <citation type="submission" date="2014-06" db="EMBL/GenBank/DDBJ databases">
        <authorList>
            <person name="Swart Estienne"/>
        </authorList>
    </citation>
    <scope>NUCLEOTIDE SEQUENCE [LARGE SCALE GENOMIC DNA]</scope>
    <source>
        <strain evidence="3 4">130c</strain>
    </source>
</reference>
<proteinExistence type="predicted"/>